<dbReference type="RefSeq" id="YP_009313211.1">
    <property type="nucleotide sequence ID" value="NC_031656.1"/>
</dbReference>
<name>A0A1G4NS79_9FLOR</name>
<keyword evidence="2" id="KW-0934">Plastid</keyword>
<dbReference type="InterPro" id="IPR038409">
    <property type="entry name" value="Ycf54-like_sf"/>
</dbReference>
<protein>
    <recommendedName>
        <fullName evidence="3">Ycf54</fullName>
    </recommendedName>
</protein>
<gene>
    <name evidence="2" type="primary">ycf54</name>
    <name evidence="2" type="ORF">HV04060_23</name>
</gene>
<evidence type="ECO:0000313" key="2">
    <source>
        <dbReference type="EMBL" id="SCW21465.1"/>
    </source>
</evidence>
<dbReference type="GeneID" id="29998643"/>
<organism evidence="2">
    <name type="scientific">Dichotomaria marginata</name>
    <dbReference type="NCBI Taxonomy" id="268567"/>
    <lineage>
        <taxon>Eukaryota</taxon>
        <taxon>Rhodophyta</taxon>
        <taxon>Florideophyceae</taxon>
        <taxon>Nemaliophycidae</taxon>
        <taxon>Nemaliales</taxon>
        <taxon>Galaxauraceae</taxon>
        <taxon>Dichotomaria</taxon>
    </lineage>
</organism>
<reference evidence="2" key="2">
    <citation type="submission" date="2016-10" db="EMBL/GenBank/DDBJ databases">
        <authorList>
            <person name="de Groot N.N."/>
        </authorList>
    </citation>
    <scope>NUCLEOTIDE SEQUENCE</scope>
    <source>
        <strain evidence="2">HV04060</strain>
    </source>
</reference>
<dbReference type="InterPro" id="IPR019616">
    <property type="entry name" value="Ycf54"/>
</dbReference>
<comment type="similarity">
    <text evidence="1">Belongs to the ycf54 family.</text>
</comment>
<dbReference type="Pfam" id="PF10674">
    <property type="entry name" value="Ycf54"/>
    <property type="match status" value="1"/>
</dbReference>
<dbReference type="EMBL" id="LT622864">
    <property type="protein sequence ID" value="SCW21465.1"/>
    <property type="molecule type" value="Genomic_DNA"/>
</dbReference>
<evidence type="ECO:0008006" key="3">
    <source>
        <dbReference type="Google" id="ProtNLM"/>
    </source>
</evidence>
<dbReference type="PANTHER" id="PTHR35319:SF2">
    <property type="entry name" value="YCF54"/>
    <property type="match status" value="1"/>
</dbReference>
<keyword evidence="2" id="KW-0150">Chloroplast</keyword>
<dbReference type="Gene3D" id="3.30.70.1860">
    <property type="entry name" value="Uncharacterised protein family Ycf54"/>
    <property type="match status" value="1"/>
</dbReference>
<geneLocation type="chloroplast" evidence="2"/>
<reference evidence="2" key="1">
    <citation type="submission" date="2016-10" db="EMBL/GenBank/DDBJ databases">
        <title>Chloroplast genomes as a tool to resolve red algal phylogenies: a case study in the Nemaliales.</title>
        <authorList>
            <person name="Costa J.F."/>
            <person name="Lin S.M."/>
            <person name="Macaya E.C."/>
            <person name="Fernandez-Garcia C."/>
            <person name="Verbruggen H."/>
        </authorList>
    </citation>
    <scope>NUCLEOTIDE SEQUENCE</scope>
    <source>
        <strain evidence="2">HV04060</strain>
    </source>
</reference>
<dbReference type="AlphaFoldDB" id="A0A1G4NS79"/>
<sequence length="106" mass="12347">MTTYYFAIASKDFLLIEEPLEEVLRERTNHYQNIGKDLDFWLIIDPAFINAPNMLNIKKQLIKPSAAIISKNPKFIDWLKLRFGFILTGQFEAPSGHIKHPLQTMQ</sequence>
<accession>A0A1G4NS79</accession>
<dbReference type="PANTHER" id="PTHR35319">
    <property type="match status" value="1"/>
</dbReference>
<proteinExistence type="inferred from homology"/>
<evidence type="ECO:0000256" key="1">
    <source>
        <dbReference type="ARBA" id="ARBA00043978"/>
    </source>
</evidence>